<feature type="region of interest" description="Disordered" evidence="1">
    <location>
        <begin position="1"/>
        <end position="26"/>
    </location>
</feature>
<sequence length="70" mass="7755">MDKDTTTKETDEQGVSNPDEIQGEDNQEIMATIIQKQIEEIKLVDEDALIVQDDDIDATLVHAISLLGLT</sequence>
<name>A0AAV2FSR8_9ROSI</name>
<proteinExistence type="predicted"/>
<reference evidence="2 3" key="1">
    <citation type="submission" date="2024-04" db="EMBL/GenBank/DDBJ databases">
        <authorList>
            <person name="Fracassetti M."/>
        </authorList>
    </citation>
    <scope>NUCLEOTIDE SEQUENCE [LARGE SCALE GENOMIC DNA]</scope>
</reference>
<evidence type="ECO:0000313" key="3">
    <source>
        <dbReference type="Proteomes" id="UP001497516"/>
    </source>
</evidence>
<keyword evidence="3" id="KW-1185">Reference proteome</keyword>
<feature type="compositionally biased region" description="Basic and acidic residues" evidence="1">
    <location>
        <begin position="1"/>
        <end position="11"/>
    </location>
</feature>
<dbReference type="EMBL" id="OZ034820">
    <property type="protein sequence ID" value="CAL1400708.1"/>
    <property type="molecule type" value="Genomic_DNA"/>
</dbReference>
<protein>
    <submittedName>
        <fullName evidence="2">Uncharacterized protein</fullName>
    </submittedName>
</protein>
<dbReference type="Proteomes" id="UP001497516">
    <property type="component" value="Chromosome 7"/>
</dbReference>
<organism evidence="2 3">
    <name type="scientific">Linum trigynum</name>
    <dbReference type="NCBI Taxonomy" id="586398"/>
    <lineage>
        <taxon>Eukaryota</taxon>
        <taxon>Viridiplantae</taxon>
        <taxon>Streptophyta</taxon>
        <taxon>Embryophyta</taxon>
        <taxon>Tracheophyta</taxon>
        <taxon>Spermatophyta</taxon>
        <taxon>Magnoliopsida</taxon>
        <taxon>eudicotyledons</taxon>
        <taxon>Gunneridae</taxon>
        <taxon>Pentapetalae</taxon>
        <taxon>rosids</taxon>
        <taxon>fabids</taxon>
        <taxon>Malpighiales</taxon>
        <taxon>Linaceae</taxon>
        <taxon>Linum</taxon>
    </lineage>
</organism>
<evidence type="ECO:0000313" key="2">
    <source>
        <dbReference type="EMBL" id="CAL1400708.1"/>
    </source>
</evidence>
<accession>A0AAV2FSR8</accession>
<dbReference type="AlphaFoldDB" id="A0AAV2FSR8"/>
<evidence type="ECO:0000256" key="1">
    <source>
        <dbReference type="SAM" id="MobiDB-lite"/>
    </source>
</evidence>
<gene>
    <name evidence="2" type="ORF">LTRI10_LOCUS40819</name>
</gene>